<keyword evidence="6" id="KW-0238">DNA-binding</keyword>
<keyword evidence="4 8" id="KW-0863">Zinc-finger</keyword>
<evidence type="ECO:0000313" key="13">
    <source>
        <dbReference type="Proteomes" id="UP000694429"/>
    </source>
</evidence>
<feature type="compositionally biased region" description="Low complexity" evidence="9">
    <location>
        <begin position="135"/>
        <end position="155"/>
    </location>
</feature>
<feature type="region of interest" description="Disordered" evidence="9">
    <location>
        <begin position="435"/>
        <end position="536"/>
    </location>
</feature>
<name>A0A8C0PVH2_CANLF</name>
<evidence type="ECO:0000256" key="9">
    <source>
        <dbReference type="SAM" id="MobiDB-lite"/>
    </source>
</evidence>
<feature type="compositionally biased region" description="Polar residues" evidence="9">
    <location>
        <begin position="253"/>
        <end position="265"/>
    </location>
</feature>
<keyword evidence="7" id="KW-0539">Nucleus</keyword>
<dbReference type="FunFam" id="3.30.60.160:FF:000002">
    <property type="entry name" value="Polyhomeotic-like protein 2 isoform 1"/>
    <property type="match status" value="1"/>
</dbReference>
<feature type="domain" description="FCS-type" evidence="11">
    <location>
        <begin position="918"/>
        <end position="952"/>
    </location>
</feature>
<evidence type="ECO:0000256" key="5">
    <source>
        <dbReference type="ARBA" id="ARBA00022833"/>
    </source>
</evidence>
<feature type="region of interest" description="Disordered" evidence="9">
    <location>
        <begin position="351"/>
        <end position="410"/>
    </location>
</feature>
<keyword evidence="2" id="KW-0217">Developmental protein</keyword>
<evidence type="ECO:0000256" key="1">
    <source>
        <dbReference type="ARBA" id="ARBA00004123"/>
    </source>
</evidence>
<feature type="compositionally biased region" description="Low complexity" evidence="9">
    <location>
        <begin position="56"/>
        <end position="71"/>
    </location>
</feature>
<dbReference type="CDD" id="cd09577">
    <property type="entry name" value="SAM_Ph1_2_3"/>
    <property type="match status" value="1"/>
</dbReference>
<dbReference type="InterPro" id="IPR050548">
    <property type="entry name" value="PcG_chromatin_remod_factors"/>
</dbReference>
<evidence type="ECO:0000313" key="12">
    <source>
        <dbReference type="Ensembl" id="ENSCAFP00030042403.1"/>
    </source>
</evidence>
<evidence type="ECO:0000256" key="7">
    <source>
        <dbReference type="ARBA" id="ARBA00023242"/>
    </source>
</evidence>
<dbReference type="Gene3D" id="3.30.60.160">
    <property type="match status" value="1"/>
</dbReference>
<feature type="compositionally biased region" description="Low complexity" evidence="9">
    <location>
        <begin position="450"/>
        <end position="469"/>
    </location>
</feature>
<evidence type="ECO:0000256" key="4">
    <source>
        <dbReference type="ARBA" id="ARBA00022771"/>
    </source>
</evidence>
<feature type="compositionally biased region" description="Pro residues" evidence="9">
    <location>
        <begin position="89"/>
        <end position="101"/>
    </location>
</feature>
<dbReference type="Gene3D" id="1.10.150.50">
    <property type="entry name" value="Transcription Factor, Ets-1"/>
    <property type="match status" value="1"/>
</dbReference>
<feature type="region of interest" description="Disordered" evidence="9">
    <location>
        <begin position="1"/>
        <end position="160"/>
    </location>
</feature>
<dbReference type="PANTHER" id="PTHR12247:SF88">
    <property type="entry name" value="POLYHOMEOTIC-LIKE PROTEIN 3"/>
    <property type="match status" value="1"/>
</dbReference>
<feature type="compositionally biased region" description="Polar residues" evidence="9">
    <location>
        <begin position="351"/>
        <end position="383"/>
    </location>
</feature>
<dbReference type="SMART" id="SM00454">
    <property type="entry name" value="SAM"/>
    <property type="match status" value="1"/>
</dbReference>
<feature type="compositionally biased region" description="Polar residues" evidence="9">
    <location>
        <begin position="491"/>
        <end position="502"/>
    </location>
</feature>
<accession>A0A8C0PVH2</accession>
<dbReference type="InterPro" id="IPR001660">
    <property type="entry name" value="SAM"/>
</dbReference>
<dbReference type="AlphaFoldDB" id="A0A8C0PVH2"/>
<organism evidence="12 13">
    <name type="scientific">Canis lupus familiaris</name>
    <name type="common">Dog</name>
    <name type="synonym">Canis familiaris</name>
    <dbReference type="NCBI Taxonomy" id="9615"/>
    <lineage>
        <taxon>Eukaryota</taxon>
        <taxon>Metazoa</taxon>
        <taxon>Chordata</taxon>
        <taxon>Craniata</taxon>
        <taxon>Vertebrata</taxon>
        <taxon>Euteleostomi</taxon>
        <taxon>Mammalia</taxon>
        <taxon>Eutheria</taxon>
        <taxon>Laurasiatheria</taxon>
        <taxon>Carnivora</taxon>
        <taxon>Caniformia</taxon>
        <taxon>Canidae</taxon>
        <taxon>Canis</taxon>
    </lineage>
</organism>
<dbReference type="PROSITE" id="PS50105">
    <property type="entry name" value="SAM_DOMAIN"/>
    <property type="match status" value="1"/>
</dbReference>
<feature type="compositionally biased region" description="Low complexity" evidence="9">
    <location>
        <begin position="511"/>
        <end position="524"/>
    </location>
</feature>
<dbReference type="InterPro" id="IPR012313">
    <property type="entry name" value="Znf_FCS"/>
</dbReference>
<comment type="subcellular location">
    <subcellularLocation>
        <location evidence="1">Nucleus</location>
    </subcellularLocation>
</comment>
<dbReference type="InterPro" id="IPR038603">
    <property type="entry name" value="Znf_FCS_sf"/>
</dbReference>
<feature type="compositionally biased region" description="Low complexity" evidence="9">
    <location>
        <begin position="266"/>
        <end position="275"/>
    </location>
</feature>
<evidence type="ECO:0000259" key="11">
    <source>
        <dbReference type="PROSITE" id="PS51024"/>
    </source>
</evidence>
<dbReference type="GO" id="GO:0005634">
    <property type="term" value="C:nucleus"/>
    <property type="evidence" value="ECO:0007669"/>
    <property type="project" value="UniProtKB-SubCell"/>
</dbReference>
<keyword evidence="5" id="KW-0862">Zinc</keyword>
<dbReference type="Proteomes" id="UP000694429">
    <property type="component" value="Chromosome 34"/>
</dbReference>
<dbReference type="SUPFAM" id="SSF47769">
    <property type="entry name" value="SAM/Pointed domain"/>
    <property type="match status" value="1"/>
</dbReference>
<feature type="region of interest" description="Disordered" evidence="9">
    <location>
        <begin position="229"/>
        <end position="275"/>
    </location>
</feature>
<feature type="domain" description="SAM" evidence="10">
    <location>
        <begin position="1061"/>
        <end position="1125"/>
    </location>
</feature>
<evidence type="ECO:0000256" key="6">
    <source>
        <dbReference type="ARBA" id="ARBA00023125"/>
    </source>
</evidence>
<evidence type="ECO:0000256" key="8">
    <source>
        <dbReference type="PROSITE-ProRule" id="PRU00367"/>
    </source>
</evidence>
<reference evidence="12" key="1">
    <citation type="submission" date="2019-03" db="EMBL/GenBank/DDBJ databases">
        <authorList>
            <person name="Warren W.C."/>
            <person name="Johnson G.S."/>
        </authorList>
    </citation>
    <scope>NUCLEOTIDE SEQUENCE [LARGE SCALE GENOMIC DNA]</scope>
    <source>
        <strain evidence="12">Basenji</strain>
    </source>
</reference>
<dbReference type="PANTHER" id="PTHR12247">
    <property type="entry name" value="POLYCOMB GROUP PROTEIN"/>
    <property type="match status" value="1"/>
</dbReference>
<evidence type="ECO:0000256" key="3">
    <source>
        <dbReference type="ARBA" id="ARBA00022723"/>
    </source>
</evidence>
<feature type="region of interest" description="Disordered" evidence="9">
    <location>
        <begin position="1006"/>
        <end position="1031"/>
    </location>
</feature>
<dbReference type="PROSITE" id="PS51024">
    <property type="entry name" value="ZF_FCS"/>
    <property type="match status" value="1"/>
</dbReference>
<feature type="region of interest" description="Disordered" evidence="9">
    <location>
        <begin position="969"/>
        <end position="989"/>
    </location>
</feature>
<feature type="compositionally biased region" description="Basic and acidic residues" evidence="9">
    <location>
        <begin position="110"/>
        <end position="125"/>
    </location>
</feature>
<feature type="compositionally biased region" description="Low complexity" evidence="9">
    <location>
        <begin position="229"/>
        <end position="252"/>
    </location>
</feature>
<sequence length="1125" mass="120646">MRDSIPRPRGHALAEGGAKPLGPPGIPYISNSNLSRAGYRPPRPQALGRRREDAGARAASAGLAAEPAGPAGPAGRGGRGAHHVTPGPGAEPTPPLRPPPGGACAARVSDGGEKMAEAEFKDHNTAMDSEPNPGTSSVSTTTSSTTTTTITTSSSRMQQPQISVYSGSDRHAVQVIQQALHRPPSSAAQYLQQMYAAQQQHLMLHTAALQQQHLSSSQLQSLAAVQASLSSGRPSTSPTGSVTQQSSMSQTSINLSTSPTPAQLISRSQASSSTSGSITQQTMLLGSTSPTLTASQAQMYLRAQMLIFTPATTVAAVQSDIPVVSSSSSSSCQSAATQVQNLTLRSQKLGVLSSSQNGPPKSTSQTQSLTICHNKTTVTSSKISQRDPSPESNKKGESPSLESRSTAVTRTSSIHQLIAPASYPPIQPHPLIKHQQIPLHSPPPKVSHHQLILQQQQQQIQPITLQNPTQDPPPSQHCMPLQNHGLPPAPSNAQSQHCSPIQSHPPPLTMSPSQSQSAQQSVVVSPPPPHSPSQSPTIIIHPQALIQPHSLVSSALQPGPNLQQSTANQVQPTAQLNLPSHLPLPASPVVHIGPVQQSTLVSPGQQIVSPTSHQQYSALQSSPIPIATPPQMSASPPAQIPPLPLQSMQSLQVQPEILSQGQVLVQNALVSEEELPAAEALVQLPFQTLPPPQTVAVNLQVQPPAPVDPPVGMHLNQCHLHKVFSLKVYQVEDVCEEEMPEESDECVRMDRTPPPPTLSPAAITVGREDLTSEHPLLEQVELPAVASVSASVIKSPSDPSHVSVPPPPLLLPAATTRSNSTSVPSSIPNIENKPPQAIVKPQILTHVIEGFVIQEGLEPFPVSRSSLLIEQPVKKRPLLDNQVINSVCVQPELQNNAKHADNSSDTEMEDMIAEETLEEMDSELLKCEFCGKMGYANEFLRSKRFCTMSCAKRYNVSCSKKFALGRWNRKPDNQSLGHRGRRPSGPDGAAREHILRQLPITYPSAEEDLASHEDSVSSAMTTRLRRQSERERERELRDVRIRKMPENNDLLPVAQAEPSIWTVDDVWAFIHSLPGCQDIADEFRAQEIDGQALLLLKEDHLMSAMNIKLGPALKICARINSLKES</sequence>
<dbReference type="Pfam" id="PF21319">
    <property type="entry name" value="zf-FCS_1"/>
    <property type="match status" value="1"/>
</dbReference>
<evidence type="ECO:0000256" key="2">
    <source>
        <dbReference type="ARBA" id="ARBA00022473"/>
    </source>
</evidence>
<dbReference type="Pfam" id="PF00536">
    <property type="entry name" value="SAM_1"/>
    <property type="match status" value="1"/>
</dbReference>
<reference evidence="12" key="2">
    <citation type="submission" date="2025-08" db="UniProtKB">
        <authorList>
            <consortium name="Ensembl"/>
        </authorList>
    </citation>
    <scope>IDENTIFICATION</scope>
</reference>
<gene>
    <name evidence="12" type="primary">PHC3</name>
</gene>
<evidence type="ECO:0000259" key="10">
    <source>
        <dbReference type="PROSITE" id="PS50105"/>
    </source>
</evidence>
<protein>
    <submittedName>
        <fullName evidence="12">Polyhomeotic homolog 3</fullName>
    </submittedName>
</protein>
<keyword evidence="3" id="KW-0479">Metal-binding</keyword>
<feature type="compositionally biased region" description="Polar residues" evidence="9">
    <location>
        <begin position="400"/>
        <end position="410"/>
    </location>
</feature>
<proteinExistence type="predicted"/>
<feature type="region of interest" description="Disordered" evidence="9">
    <location>
        <begin position="742"/>
        <end position="762"/>
    </location>
</feature>
<dbReference type="GO" id="GO:0003677">
    <property type="term" value="F:DNA binding"/>
    <property type="evidence" value="ECO:0007669"/>
    <property type="project" value="UniProtKB-KW"/>
</dbReference>
<dbReference type="Ensembl" id="ENSCAFT00030048451.1">
    <property type="protein sequence ID" value="ENSCAFP00030042403.1"/>
    <property type="gene ID" value="ENSCAFG00030026178.1"/>
</dbReference>
<dbReference type="InterPro" id="IPR013761">
    <property type="entry name" value="SAM/pointed_sf"/>
</dbReference>
<feature type="compositionally biased region" description="Basic and acidic residues" evidence="9">
    <location>
        <begin position="384"/>
        <end position="397"/>
    </location>
</feature>
<dbReference type="FunFam" id="1.10.150.50:FF:000011">
    <property type="entry name" value="Polyhomeotic-like protein 2 isoform 1"/>
    <property type="match status" value="1"/>
</dbReference>
<dbReference type="GO" id="GO:0008270">
    <property type="term" value="F:zinc ion binding"/>
    <property type="evidence" value="ECO:0007669"/>
    <property type="project" value="UniProtKB-KW"/>
</dbReference>